<gene>
    <name evidence="2" type="ORF">BECKSD772E_GA0070983_101110</name>
    <name evidence="1" type="ORF">BECKSD772F_GA0070984_101715</name>
</gene>
<accession>A0A450Y7V9</accession>
<evidence type="ECO:0000313" key="1">
    <source>
        <dbReference type="EMBL" id="VFK37610.1"/>
    </source>
</evidence>
<dbReference type="AlphaFoldDB" id="A0A450Y7V9"/>
<reference evidence="1" key="1">
    <citation type="submission" date="2019-02" db="EMBL/GenBank/DDBJ databases">
        <authorList>
            <person name="Gruber-Vodicka R. H."/>
            <person name="Seah K. B. B."/>
        </authorList>
    </citation>
    <scope>NUCLEOTIDE SEQUENCE</scope>
    <source>
        <strain evidence="2">BECK_S1320</strain>
        <strain evidence="1">BECK_S1321</strain>
    </source>
</reference>
<organism evidence="1">
    <name type="scientific">Candidatus Kentrum sp. SD</name>
    <dbReference type="NCBI Taxonomy" id="2126332"/>
    <lineage>
        <taxon>Bacteria</taxon>
        <taxon>Pseudomonadati</taxon>
        <taxon>Pseudomonadota</taxon>
        <taxon>Gammaproteobacteria</taxon>
        <taxon>Candidatus Kentrum</taxon>
    </lineage>
</organism>
<protein>
    <submittedName>
        <fullName evidence="1">Uncharacterized protein</fullName>
    </submittedName>
</protein>
<dbReference type="EMBL" id="CAADFU010000011">
    <property type="protein sequence ID" value="VFK41290.1"/>
    <property type="molecule type" value="Genomic_DNA"/>
</dbReference>
<name>A0A450Y7V9_9GAMM</name>
<dbReference type="EMBL" id="CAADFR010000017">
    <property type="protein sequence ID" value="VFK37610.1"/>
    <property type="molecule type" value="Genomic_DNA"/>
</dbReference>
<proteinExistence type="predicted"/>
<sequence>MESLSICNNDSIHPDVASLDFQKIAWKLSESGEAKMTREECKLAERI</sequence>
<evidence type="ECO:0000313" key="2">
    <source>
        <dbReference type="EMBL" id="VFK41290.1"/>
    </source>
</evidence>